<dbReference type="RefSeq" id="WP_229746435.1">
    <property type="nucleotide sequence ID" value="NZ_BMFZ01000004.1"/>
</dbReference>
<name>A0ABQ1GJ00_9GAMM</name>
<accession>A0ABQ1GJ00</accession>
<evidence type="ECO:0000313" key="2">
    <source>
        <dbReference type="Proteomes" id="UP000627464"/>
    </source>
</evidence>
<keyword evidence="2" id="KW-1185">Reference proteome</keyword>
<dbReference type="SUPFAM" id="SSF64182">
    <property type="entry name" value="DHH phosphoesterases"/>
    <property type="match status" value="1"/>
</dbReference>
<comment type="caution">
    <text evidence="1">The sequence shown here is derived from an EMBL/GenBank/DDBJ whole genome shotgun (WGS) entry which is preliminary data.</text>
</comment>
<dbReference type="Gene3D" id="3.90.1640.10">
    <property type="entry name" value="inorganic pyrophosphatase (n-terminal core)"/>
    <property type="match status" value="1"/>
</dbReference>
<reference evidence="2" key="1">
    <citation type="journal article" date="2019" name="Int. J. Syst. Evol. Microbiol.">
        <title>The Global Catalogue of Microorganisms (GCM) 10K type strain sequencing project: providing services to taxonomists for standard genome sequencing and annotation.</title>
        <authorList>
            <consortium name="The Broad Institute Genomics Platform"/>
            <consortium name="The Broad Institute Genome Sequencing Center for Infectious Disease"/>
            <person name="Wu L."/>
            <person name="Ma J."/>
        </authorList>
    </citation>
    <scope>NUCLEOTIDE SEQUENCE [LARGE SCALE GENOMIC DNA]</scope>
    <source>
        <strain evidence="2">CGMCC 1.12806</strain>
    </source>
</reference>
<sequence>MIHVFGHLNPDSICNGFVTADWLTHLGKHATPFRLGDITPEIAFILQQNGVEPSPLLDEDLSGKQVWLVDFTDAEQGPPSLVLNNMWASLTITDQARS</sequence>
<dbReference type="Proteomes" id="UP000627464">
    <property type="component" value="Unassembled WGS sequence"/>
</dbReference>
<proteinExistence type="predicted"/>
<dbReference type="EMBL" id="BMFZ01000004">
    <property type="protein sequence ID" value="GGA44777.1"/>
    <property type="molecule type" value="Genomic_DNA"/>
</dbReference>
<evidence type="ECO:0000313" key="1">
    <source>
        <dbReference type="EMBL" id="GGA44777.1"/>
    </source>
</evidence>
<gene>
    <name evidence="1" type="ORF">GCM10011328_19880</name>
</gene>
<protein>
    <submittedName>
        <fullName evidence="1">Uncharacterized protein</fullName>
    </submittedName>
</protein>
<dbReference type="InterPro" id="IPR038763">
    <property type="entry name" value="DHH_sf"/>
</dbReference>
<organism evidence="1 2">
    <name type="scientific">Hafnia psychrotolerans</name>
    <dbReference type="NCBI Taxonomy" id="1477018"/>
    <lineage>
        <taxon>Bacteria</taxon>
        <taxon>Pseudomonadati</taxon>
        <taxon>Pseudomonadota</taxon>
        <taxon>Gammaproteobacteria</taxon>
        <taxon>Enterobacterales</taxon>
        <taxon>Hafniaceae</taxon>
        <taxon>Hafnia</taxon>
    </lineage>
</organism>